<comment type="function">
    <text evidence="3">Specifically methylates the guanine in position 966 of 16S rRNA in the assembled 30S particle.</text>
</comment>
<dbReference type="PIRSF" id="PIRSF004553">
    <property type="entry name" value="CHP00095"/>
    <property type="match status" value="1"/>
</dbReference>
<keyword evidence="2 3" id="KW-0808">Transferase</keyword>
<gene>
    <name evidence="4" type="ORF">EDC56_3186</name>
</gene>
<name>A0A3N2DGM1_9GAMM</name>
<keyword evidence="5" id="KW-1185">Reference proteome</keyword>
<dbReference type="EC" id="2.1.1.171" evidence="3"/>
<evidence type="ECO:0000256" key="3">
    <source>
        <dbReference type="PIRNR" id="PIRNR004553"/>
    </source>
</evidence>
<dbReference type="OrthoDB" id="9803017at2"/>
<dbReference type="EMBL" id="RKHR01000006">
    <property type="protein sequence ID" value="ROR98946.1"/>
    <property type="molecule type" value="Genomic_DNA"/>
</dbReference>
<dbReference type="InterPro" id="IPR004398">
    <property type="entry name" value="RNA_MeTrfase_RsmD"/>
</dbReference>
<evidence type="ECO:0000256" key="1">
    <source>
        <dbReference type="ARBA" id="ARBA00022603"/>
    </source>
</evidence>
<dbReference type="Pfam" id="PF03602">
    <property type="entry name" value="Cons_hypoth95"/>
    <property type="match status" value="1"/>
</dbReference>
<keyword evidence="3" id="KW-0949">S-adenosyl-L-methionine</keyword>
<comment type="similarity">
    <text evidence="3">Belongs to the methyltransferase superfamily. RsmD family.</text>
</comment>
<sequence length="209" mass="23403">MTNKRHPSKPRPTNKRSANSLRIIGGRWRGRKLTFADSDGLRPTGDRIRETLFNWLQGDIAGARCLDLFSGAGALGFEAASRGAAIVTMIEYSAPVATQLRQNEQLLKSDNTQVIHDDALRWLQHELANSNELDYNIILLDPPFAGELLQESLDALAQPAKLKINTLIYLEMEKSSNFQVPAHWQQLKAKTAGQVSYYLYQNNAKPVNN</sequence>
<dbReference type="CDD" id="cd02440">
    <property type="entry name" value="AdoMet_MTases"/>
    <property type="match status" value="1"/>
</dbReference>
<accession>A0A3N2DGM1</accession>
<keyword evidence="3" id="KW-0698">rRNA processing</keyword>
<organism evidence="4 5">
    <name type="scientific">Sinobacterium caligoides</name>
    <dbReference type="NCBI Taxonomy" id="933926"/>
    <lineage>
        <taxon>Bacteria</taxon>
        <taxon>Pseudomonadati</taxon>
        <taxon>Pseudomonadota</taxon>
        <taxon>Gammaproteobacteria</taxon>
        <taxon>Cellvibrionales</taxon>
        <taxon>Spongiibacteraceae</taxon>
        <taxon>Sinobacterium</taxon>
    </lineage>
</organism>
<dbReference type="InterPro" id="IPR029063">
    <property type="entry name" value="SAM-dependent_MTases_sf"/>
</dbReference>
<protein>
    <recommendedName>
        <fullName evidence="3">Ribosomal RNA small subunit methyltransferase D</fullName>
        <ecNumber evidence="3">2.1.1.171</ecNumber>
    </recommendedName>
</protein>
<reference evidence="4 5" key="1">
    <citation type="submission" date="2018-11" db="EMBL/GenBank/DDBJ databases">
        <title>Genomic Encyclopedia of Type Strains, Phase IV (KMG-IV): sequencing the most valuable type-strain genomes for metagenomic binning, comparative biology and taxonomic classification.</title>
        <authorList>
            <person name="Goeker M."/>
        </authorList>
    </citation>
    <scope>NUCLEOTIDE SEQUENCE [LARGE SCALE GENOMIC DNA]</scope>
    <source>
        <strain evidence="4 5">DSM 100316</strain>
    </source>
</reference>
<dbReference type="NCBIfam" id="TIGR00095">
    <property type="entry name" value="16S rRNA (guanine(966)-N(2))-methyltransferase RsmD"/>
    <property type="match status" value="1"/>
</dbReference>
<evidence type="ECO:0000313" key="5">
    <source>
        <dbReference type="Proteomes" id="UP000275394"/>
    </source>
</evidence>
<dbReference type="GO" id="GO:0052913">
    <property type="term" value="F:16S rRNA (guanine(966)-N(2))-methyltransferase activity"/>
    <property type="evidence" value="ECO:0007669"/>
    <property type="project" value="UniProtKB-EC"/>
</dbReference>
<dbReference type="PANTHER" id="PTHR43542">
    <property type="entry name" value="METHYLTRANSFERASE"/>
    <property type="match status" value="1"/>
</dbReference>
<dbReference type="PANTHER" id="PTHR43542:SF1">
    <property type="entry name" value="METHYLTRANSFERASE"/>
    <property type="match status" value="1"/>
</dbReference>
<evidence type="ECO:0000256" key="2">
    <source>
        <dbReference type="ARBA" id="ARBA00022679"/>
    </source>
</evidence>
<dbReference type="SUPFAM" id="SSF53335">
    <property type="entry name" value="S-adenosyl-L-methionine-dependent methyltransferases"/>
    <property type="match status" value="1"/>
</dbReference>
<comment type="catalytic activity">
    <reaction evidence="3">
        <text>guanosine(966) in 16S rRNA + S-adenosyl-L-methionine = N(2)-methylguanosine(966) in 16S rRNA + S-adenosyl-L-homocysteine + H(+)</text>
        <dbReference type="Rhea" id="RHEA:23548"/>
        <dbReference type="Rhea" id="RHEA-COMP:10211"/>
        <dbReference type="Rhea" id="RHEA-COMP:10212"/>
        <dbReference type="ChEBI" id="CHEBI:15378"/>
        <dbReference type="ChEBI" id="CHEBI:57856"/>
        <dbReference type="ChEBI" id="CHEBI:59789"/>
        <dbReference type="ChEBI" id="CHEBI:74269"/>
        <dbReference type="ChEBI" id="CHEBI:74481"/>
        <dbReference type="EC" id="2.1.1.171"/>
    </reaction>
</comment>
<dbReference type="RefSeq" id="WP_123713514.1">
    <property type="nucleotide sequence ID" value="NZ_RKHR01000006.1"/>
</dbReference>
<dbReference type="AlphaFoldDB" id="A0A3N2DGM1"/>
<dbReference type="Gene3D" id="3.40.50.150">
    <property type="entry name" value="Vaccinia Virus protein VP39"/>
    <property type="match status" value="1"/>
</dbReference>
<evidence type="ECO:0000313" key="4">
    <source>
        <dbReference type="EMBL" id="ROR98946.1"/>
    </source>
</evidence>
<comment type="caution">
    <text evidence="4">The sequence shown here is derived from an EMBL/GenBank/DDBJ whole genome shotgun (WGS) entry which is preliminary data.</text>
</comment>
<keyword evidence="1 3" id="KW-0489">Methyltransferase</keyword>
<proteinExistence type="inferred from homology"/>
<dbReference type="Proteomes" id="UP000275394">
    <property type="component" value="Unassembled WGS sequence"/>
</dbReference>